<dbReference type="Gene3D" id="1.25.40.10">
    <property type="entry name" value="Tetratricopeptide repeat domain"/>
    <property type="match status" value="1"/>
</dbReference>
<reference evidence="7 8" key="1">
    <citation type="journal article" date="2015" name="Genome Biol. Evol.">
        <title>Comparative Genomics of a Bacterivorous Green Alga Reveals Evolutionary Causalities and Consequences of Phago-Mixotrophic Mode of Nutrition.</title>
        <authorList>
            <person name="Burns J.A."/>
            <person name="Paasch A."/>
            <person name="Narechania A."/>
            <person name="Kim E."/>
        </authorList>
    </citation>
    <scope>NUCLEOTIDE SEQUENCE [LARGE SCALE GENOMIC DNA]</scope>
    <source>
        <strain evidence="7 8">PLY_AMNH</strain>
    </source>
</reference>
<dbReference type="InterPro" id="IPR001841">
    <property type="entry name" value="Znf_RING"/>
</dbReference>
<dbReference type="EMBL" id="LGRX02005640">
    <property type="protein sequence ID" value="KAK3278052.1"/>
    <property type="molecule type" value="Genomic_DNA"/>
</dbReference>
<dbReference type="SUPFAM" id="SSF48452">
    <property type="entry name" value="TPR-like"/>
    <property type="match status" value="1"/>
</dbReference>
<dbReference type="InterPro" id="IPR018957">
    <property type="entry name" value="Znf_C3HC4_RING-type"/>
</dbReference>
<dbReference type="Gene3D" id="2.30.130.40">
    <property type="entry name" value="LON domain-like"/>
    <property type="match status" value="1"/>
</dbReference>
<dbReference type="PROSITE" id="PS00518">
    <property type="entry name" value="ZF_RING_1"/>
    <property type="match status" value="1"/>
</dbReference>
<dbReference type="GO" id="GO:0061630">
    <property type="term" value="F:ubiquitin protein ligase activity"/>
    <property type="evidence" value="ECO:0007669"/>
    <property type="project" value="TreeGrafter"/>
</dbReference>
<dbReference type="InterPro" id="IPR003111">
    <property type="entry name" value="Lon_prtase_N"/>
</dbReference>
<evidence type="ECO:0000313" key="7">
    <source>
        <dbReference type="EMBL" id="KAK3278052.1"/>
    </source>
</evidence>
<evidence type="ECO:0000256" key="1">
    <source>
        <dbReference type="ARBA" id="ARBA00022723"/>
    </source>
</evidence>
<evidence type="ECO:0000256" key="4">
    <source>
        <dbReference type="PROSITE-ProRule" id="PRU00175"/>
    </source>
</evidence>
<dbReference type="InterPro" id="IPR017907">
    <property type="entry name" value="Znf_RING_CS"/>
</dbReference>
<dbReference type="Proteomes" id="UP001190700">
    <property type="component" value="Unassembled WGS sequence"/>
</dbReference>
<dbReference type="SUPFAM" id="SSF88697">
    <property type="entry name" value="PUA domain-like"/>
    <property type="match status" value="1"/>
</dbReference>
<proteinExistence type="predicted"/>
<organism evidence="7 8">
    <name type="scientific">Cymbomonas tetramitiformis</name>
    <dbReference type="NCBI Taxonomy" id="36881"/>
    <lineage>
        <taxon>Eukaryota</taxon>
        <taxon>Viridiplantae</taxon>
        <taxon>Chlorophyta</taxon>
        <taxon>Pyramimonadophyceae</taxon>
        <taxon>Pyramimonadales</taxon>
        <taxon>Pyramimonadaceae</taxon>
        <taxon>Cymbomonas</taxon>
    </lineage>
</organism>
<dbReference type="PANTHER" id="PTHR23327">
    <property type="entry name" value="RING FINGER PROTEIN 127"/>
    <property type="match status" value="1"/>
</dbReference>
<feature type="domain" description="RING-type" evidence="6">
    <location>
        <begin position="306"/>
        <end position="348"/>
    </location>
</feature>
<dbReference type="GO" id="GO:0008270">
    <property type="term" value="F:zinc ion binding"/>
    <property type="evidence" value="ECO:0007669"/>
    <property type="project" value="UniProtKB-KW"/>
</dbReference>
<dbReference type="Pfam" id="PF00097">
    <property type="entry name" value="zf-C3HC4"/>
    <property type="match status" value="1"/>
</dbReference>
<dbReference type="SUPFAM" id="SSF57850">
    <property type="entry name" value="RING/U-box"/>
    <property type="match status" value="1"/>
</dbReference>
<dbReference type="PROSITE" id="PS50089">
    <property type="entry name" value="ZF_RING_2"/>
    <property type="match status" value="1"/>
</dbReference>
<dbReference type="GO" id="GO:0005737">
    <property type="term" value="C:cytoplasm"/>
    <property type="evidence" value="ECO:0007669"/>
    <property type="project" value="UniProtKB-ARBA"/>
</dbReference>
<dbReference type="Gene3D" id="3.30.40.10">
    <property type="entry name" value="Zinc/RING finger domain, C3HC4 (zinc finger)"/>
    <property type="match status" value="1"/>
</dbReference>
<comment type="caution">
    <text evidence="7">The sequence shown here is derived from an EMBL/GenBank/DDBJ whole genome shotgun (WGS) entry which is preliminary data.</text>
</comment>
<dbReference type="PANTHER" id="PTHR23327:SF42">
    <property type="entry name" value="LON PEPTIDASE N-TERMINAL DOMAIN AND RING FINGER PROTEIN C14F5.10C"/>
    <property type="match status" value="1"/>
</dbReference>
<dbReference type="AlphaFoldDB" id="A0AAE0GHF3"/>
<keyword evidence="3" id="KW-0862">Zinc</keyword>
<sequence length="643" mass="69686">MTPVESCEARLLESAVAGLENLTLSTRCGENTAGVNPAFALGCEQCGGALYEPVTLENGRTCCLPCAPKCDRGPASAPPEVGFGSHVDVLLSEVTRDCFPRAYAAAAARQAANALFVKRDYTGACEAYTAALEQCPTEAVLLCNRAAAWLALDKPDEAVNDSARAASLLAVVPGKPLWAKAWFRRGQALLKCPKHPEALPEAVYALSLAAAGMAAQAPPRSPPTQLRAAIVALLETVAGDGDPASNPIVEALCSRLASTPGAAPGIEGAVQARGLGPEDQVTGRTMTYTYSVPESYLPRLREQLECPLCCSLLHEPATTPCGHTFCRVCLARLLDHAFDVAPKCPLCRSKLAIYLCWLNLRAIAEGRAGCSDSQGSKQIVLNRAGEHLLRRHFPGELRDRGMQVGDEEATTCDVSETSTPIFICSLALPGVACPLHIFEPRYRLMIRRCLDSGHRQFGMCYTPDSEFGTILRIERFDQLADGRSLVKTVGSQRFRVLRWGQKDGYATGIVEWIEDHDECDSDSVQARLLCEKIGQFISTVVTPNNRMQRVCEQIGDRPPPQDTAAALSFWSLALLQVFSAIDSKIAYAVAFDDKHRHSQVQRLKTMLALWDQVDLANAGSLIVDLPETESEEGEEEEEEEEGI</sequence>
<dbReference type="InterPro" id="IPR015947">
    <property type="entry name" value="PUA-like_sf"/>
</dbReference>
<dbReference type="SMART" id="SM00184">
    <property type="entry name" value="RING"/>
    <property type="match status" value="1"/>
</dbReference>
<accession>A0AAE0GHF3</accession>
<keyword evidence="8" id="KW-1185">Reference proteome</keyword>
<evidence type="ECO:0000256" key="5">
    <source>
        <dbReference type="SAM" id="MobiDB-lite"/>
    </source>
</evidence>
<dbReference type="InterPro" id="IPR046336">
    <property type="entry name" value="Lon_prtase_N_sf"/>
</dbReference>
<feature type="compositionally biased region" description="Acidic residues" evidence="5">
    <location>
        <begin position="626"/>
        <end position="643"/>
    </location>
</feature>
<keyword evidence="2 4" id="KW-0863">Zinc-finger</keyword>
<dbReference type="SMART" id="SM00464">
    <property type="entry name" value="LON"/>
    <property type="match status" value="1"/>
</dbReference>
<evidence type="ECO:0000256" key="3">
    <source>
        <dbReference type="ARBA" id="ARBA00022833"/>
    </source>
</evidence>
<evidence type="ECO:0000313" key="8">
    <source>
        <dbReference type="Proteomes" id="UP001190700"/>
    </source>
</evidence>
<evidence type="ECO:0000259" key="6">
    <source>
        <dbReference type="PROSITE" id="PS50089"/>
    </source>
</evidence>
<dbReference type="CDD" id="cd16514">
    <property type="entry name" value="RING-HC_LONFs_rpt2"/>
    <property type="match status" value="1"/>
</dbReference>
<feature type="region of interest" description="Disordered" evidence="5">
    <location>
        <begin position="624"/>
        <end position="643"/>
    </location>
</feature>
<protein>
    <recommendedName>
        <fullName evidence="6">RING-type domain-containing protein</fullName>
    </recommendedName>
</protein>
<evidence type="ECO:0000256" key="2">
    <source>
        <dbReference type="ARBA" id="ARBA00022771"/>
    </source>
</evidence>
<dbReference type="InterPro" id="IPR013083">
    <property type="entry name" value="Znf_RING/FYVE/PHD"/>
</dbReference>
<name>A0AAE0GHF3_9CHLO</name>
<dbReference type="Pfam" id="PF02190">
    <property type="entry name" value="LON_substr_bdg"/>
    <property type="match status" value="1"/>
</dbReference>
<keyword evidence="1" id="KW-0479">Metal-binding</keyword>
<dbReference type="InterPro" id="IPR011990">
    <property type="entry name" value="TPR-like_helical_dom_sf"/>
</dbReference>
<gene>
    <name evidence="7" type="ORF">CYMTET_13980</name>
</gene>